<dbReference type="AlphaFoldDB" id="A0A835YNT9"/>
<keyword evidence="2" id="KW-1185">Reference proteome</keyword>
<proteinExistence type="predicted"/>
<reference evidence="1" key="1">
    <citation type="submission" date="2021-02" db="EMBL/GenBank/DDBJ databases">
        <title>First Annotated Genome of the Yellow-green Alga Tribonema minus.</title>
        <authorList>
            <person name="Mahan K.M."/>
        </authorList>
    </citation>
    <scope>NUCLEOTIDE SEQUENCE</scope>
    <source>
        <strain evidence="1">UTEX B ZZ1240</strain>
    </source>
</reference>
<protein>
    <submittedName>
        <fullName evidence="1">Uncharacterized protein</fullName>
    </submittedName>
</protein>
<name>A0A835YNT9_9STRA</name>
<evidence type="ECO:0000313" key="2">
    <source>
        <dbReference type="Proteomes" id="UP000664859"/>
    </source>
</evidence>
<organism evidence="1 2">
    <name type="scientific">Tribonema minus</name>
    <dbReference type="NCBI Taxonomy" id="303371"/>
    <lineage>
        <taxon>Eukaryota</taxon>
        <taxon>Sar</taxon>
        <taxon>Stramenopiles</taxon>
        <taxon>Ochrophyta</taxon>
        <taxon>PX clade</taxon>
        <taxon>Xanthophyceae</taxon>
        <taxon>Tribonematales</taxon>
        <taxon>Tribonemataceae</taxon>
        <taxon>Tribonema</taxon>
    </lineage>
</organism>
<gene>
    <name evidence="1" type="ORF">JKP88DRAFT_248918</name>
</gene>
<dbReference type="EMBL" id="JAFCMP010000527">
    <property type="protein sequence ID" value="KAG5177232.1"/>
    <property type="molecule type" value="Genomic_DNA"/>
</dbReference>
<accession>A0A835YNT9</accession>
<sequence>MPSSFSNSEKFKRSCTKNKCRTRTRRTQTLMSAEEITPRMQPVEIYLNSKNGTRLGTYHDKVFFNLPRPVISPEGYQMYLSVQSFTCPVSWYIVHSNNCTLFVNDVPYVLPWGNYKIVDLVNALKLSLPLNVFYNSINNKVTLSSGAYFNVYGGLCRLLGIAEGSGGMTVTSLHTIDLTGVNSIYVVSNFTGNNIDSAGPGQTVICRVPVTEPPLGVVQYSDQACYAGIIMSDDVLSSIELTLEDEDRLPLQATIFWEMTLQVSFIKTGIKRMVVDRPAGLQAPPTII</sequence>
<comment type="caution">
    <text evidence="1">The sequence shown here is derived from an EMBL/GenBank/DDBJ whole genome shotgun (WGS) entry which is preliminary data.</text>
</comment>
<evidence type="ECO:0000313" key="1">
    <source>
        <dbReference type="EMBL" id="KAG5177232.1"/>
    </source>
</evidence>
<dbReference type="Proteomes" id="UP000664859">
    <property type="component" value="Unassembled WGS sequence"/>
</dbReference>